<sequence length="148" mass="16271">MVELTCHYIYEVELESSYGWYKQGVDEVPKAINISSCNGADCKFISKKGNSKKVLILEIRNVQANDSGSSDCVHIASYAPFQKAATLLVGDSSTYKTAVLIFVPRGELRQTQTQRLHDGALRSQGGPLYASLDLAALEKRSKKKAGRK</sequence>
<keyword evidence="3" id="KW-1185">Reference proteome</keyword>
<dbReference type="SUPFAM" id="SSF48726">
    <property type="entry name" value="Immunoglobulin"/>
    <property type="match status" value="1"/>
</dbReference>
<evidence type="ECO:0000259" key="1">
    <source>
        <dbReference type="PROSITE" id="PS50835"/>
    </source>
</evidence>
<comment type="caution">
    <text evidence="2">The sequence shown here is derived from an EMBL/GenBank/DDBJ whole genome shotgun (WGS) entry which is preliminary data.</text>
</comment>
<dbReference type="AlphaFoldDB" id="A0A401Q0P5"/>
<organism evidence="2 3">
    <name type="scientific">Scyliorhinus torazame</name>
    <name type="common">Cloudy catshark</name>
    <name type="synonym">Catulus torazame</name>
    <dbReference type="NCBI Taxonomy" id="75743"/>
    <lineage>
        <taxon>Eukaryota</taxon>
        <taxon>Metazoa</taxon>
        <taxon>Chordata</taxon>
        <taxon>Craniata</taxon>
        <taxon>Vertebrata</taxon>
        <taxon>Chondrichthyes</taxon>
        <taxon>Elasmobranchii</taxon>
        <taxon>Galeomorphii</taxon>
        <taxon>Galeoidea</taxon>
        <taxon>Carcharhiniformes</taxon>
        <taxon>Scyliorhinidae</taxon>
        <taxon>Scyliorhinus</taxon>
    </lineage>
</organism>
<dbReference type="InterPro" id="IPR007110">
    <property type="entry name" value="Ig-like_dom"/>
</dbReference>
<dbReference type="PROSITE" id="PS50835">
    <property type="entry name" value="IG_LIKE"/>
    <property type="match status" value="1"/>
</dbReference>
<reference evidence="2 3" key="1">
    <citation type="journal article" date="2018" name="Nat. Ecol. Evol.">
        <title>Shark genomes provide insights into elasmobranch evolution and the origin of vertebrates.</title>
        <authorList>
            <person name="Hara Y"/>
            <person name="Yamaguchi K"/>
            <person name="Onimaru K"/>
            <person name="Kadota M"/>
            <person name="Koyanagi M"/>
            <person name="Keeley SD"/>
            <person name="Tatsumi K"/>
            <person name="Tanaka K"/>
            <person name="Motone F"/>
            <person name="Kageyama Y"/>
            <person name="Nozu R"/>
            <person name="Adachi N"/>
            <person name="Nishimura O"/>
            <person name="Nakagawa R"/>
            <person name="Tanegashima C"/>
            <person name="Kiyatake I"/>
            <person name="Matsumoto R"/>
            <person name="Murakumo K"/>
            <person name="Nishida K"/>
            <person name="Terakita A"/>
            <person name="Kuratani S"/>
            <person name="Sato K"/>
            <person name="Hyodo S Kuraku.S."/>
        </authorList>
    </citation>
    <scope>NUCLEOTIDE SEQUENCE [LARGE SCALE GENOMIC DNA]</scope>
</reference>
<protein>
    <recommendedName>
        <fullName evidence="1">Ig-like domain-containing protein</fullName>
    </recommendedName>
</protein>
<feature type="domain" description="Ig-like" evidence="1">
    <location>
        <begin position="1"/>
        <end position="72"/>
    </location>
</feature>
<dbReference type="InterPro" id="IPR036179">
    <property type="entry name" value="Ig-like_dom_sf"/>
</dbReference>
<evidence type="ECO:0000313" key="2">
    <source>
        <dbReference type="EMBL" id="GCB78934.1"/>
    </source>
</evidence>
<accession>A0A401Q0P5</accession>
<dbReference type="OrthoDB" id="9906450at2759"/>
<dbReference type="Gene3D" id="2.60.40.10">
    <property type="entry name" value="Immunoglobulins"/>
    <property type="match status" value="1"/>
</dbReference>
<dbReference type="InterPro" id="IPR013783">
    <property type="entry name" value="Ig-like_fold"/>
</dbReference>
<dbReference type="EMBL" id="BFAA01013229">
    <property type="protein sequence ID" value="GCB78934.1"/>
    <property type="molecule type" value="Genomic_DNA"/>
</dbReference>
<proteinExistence type="predicted"/>
<name>A0A401Q0P5_SCYTO</name>
<dbReference type="Proteomes" id="UP000288216">
    <property type="component" value="Unassembled WGS sequence"/>
</dbReference>
<evidence type="ECO:0000313" key="3">
    <source>
        <dbReference type="Proteomes" id="UP000288216"/>
    </source>
</evidence>
<gene>
    <name evidence="2" type="ORF">scyTo_0018675</name>
</gene>